<proteinExistence type="predicted"/>
<protein>
    <recommendedName>
        <fullName evidence="4">Glycerophosphoryl diester phosphodiesterase membrane domain-containing protein</fullName>
    </recommendedName>
</protein>
<gene>
    <name evidence="2" type="ORF">COV06_02315</name>
</gene>
<feature type="transmembrane region" description="Helical" evidence="1">
    <location>
        <begin position="260"/>
        <end position="279"/>
    </location>
</feature>
<feature type="transmembrane region" description="Helical" evidence="1">
    <location>
        <begin position="116"/>
        <end position="140"/>
    </location>
</feature>
<comment type="caution">
    <text evidence="2">The sequence shown here is derived from an EMBL/GenBank/DDBJ whole genome shotgun (WGS) entry which is preliminary data.</text>
</comment>
<evidence type="ECO:0008006" key="4">
    <source>
        <dbReference type="Google" id="ProtNLM"/>
    </source>
</evidence>
<dbReference type="AlphaFoldDB" id="A0A2H0RPD2"/>
<dbReference type="Proteomes" id="UP000230084">
    <property type="component" value="Unassembled WGS sequence"/>
</dbReference>
<sequence>MNQLIGIGALIDNAWEHYRTHYKSLLKISVWLLVISVINVVAILLYPIDITAATATTFSEKIGIILLLINNLVFAVIVGTWMLNALIKAIHTQSTGTKLSYKKLNAGSWKLFLPQLFVRFLCLLFIVVSLLLPVLLFWFLTNVGVTFLPSLVLFPLLFAALLLLLPPVALVIYLAFSVFAVVEDGAHGLAALRASIVVVKKRFWPVALRMLIPKLLYFGVFFLLQYFLMIIIRVIGYSVLQGTDVLSAARVEWIALTLSYSVLFVFLNPILLITDHLLFSHLKKS</sequence>
<feature type="transmembrane region" description="Helical" evidence="1">
    <location>
        <begin position="28"/>
        <end position="50"/>
    </location>
</feature>
<organism evidence="2 3">
    <name type="scientific">Candidatus Uhrbacteria bacterium CG10_big_fil_rev_8_21_14_0_10_50_16</name>
    <dbReference type="NCBI Taxonomy" id="1975039"/>
    <lineage>
        <taxon>Bacteria</taxon>
        <taxon>Candidatus Uhriibacteriota</taxon>
    </lineage>
</organism>
<evidence type="ECO:0000313" key="3">
    <source>
        <dbReference type="Proteomes" id="UP000230084"/>
    </source>
</evidence>
<evidence type="ECO:0000313" key="2">
    <source>
        <dbReference type="EMBL" id="PIR47625.1"/>
    </source>
</evidence>
<evidence type="ECO:0000256" key="1">
    <source>
        <dbReference type="SAM" id="Phobius"/>
    </source>
</evidence>
<dbReference type="EMBL" id="PCYM01000004">
    <property type="protein sequence ID" value="PIR47625.1"/>
    <property type="molecule type" value="Genomic_DNA"/>
</dbReference>
<feature type="transmembrane region" description="Helical" evidence="1">
    <location>
        <begin position="215"/>
        <end position="240"/>
    </location>
</feature>
<accession>A0A2H0RPD2</accession>
<keyword evidence="1" id="KW-1133">Transmembrane helix</keyword>
<keyword evidence="1" id="KW-0812">Transmembrane</keyword>
<feature type="transmembrane region" description="Helical" evidence="1">
    <location>
        <begin position="62"/>
        <end position="83"/>
    </location>
</feature>
<reference evidence="2 3" key="1">
    <citation type="submission" date="2017-09" db="EMBL/GenBank/DDBJ databases">
        <title>Depth-based differentiation of microbial function through sediment-hosted aquifers and enrichment of novel symbionts in the deep terrestrial subsurface.</title>
        <authorList>
            <person name="Probst A.J."/>
            <person name="Ladd B."/>
            <person name="Jarett J.K."/>
            <person name="Geller-Mcgrath D.E."/>
            <person name="Sieber C.M."/>
            <person name="Emerson J.B."/>
            <person name="Anantharaman K."/>
            <person name="Thomas B.C."/>
            <person name="Malmstrom R."/>
            <person name="Stieglmeier M."/>
            <person name="Klingl A."/>
            <person name="Woyke T."/>
            <person name="Ryan C.M."/>
            <person name="Banfield J.F."/>
        </authorList>
    </citation>
    <scope>NUCLEOTIDE SEQUENCE [LARGE SCALE GENOMIC DNA]</scope>
    <source>
        <strain evidence="2">CG10_big_fil_rev_8_21_14_0_10_50_16</strain>
    </source>
</reference>
<feature type="transmembrane region" description="Helical" evidence="1">
    <location>
        <begin position="147"/>
        <end position="165"/>
    </location>
</feature>
<keyword evidence="1" id="KW-0472">Membrane</keyword>
<name>A0A2H0RPD2_9BACT</name>